<keyword evidence="4 7" id="KW-0238">DNA-binding</keyword>
<dbReference type="Pfam" id="PF00486">
    <property type="entry name" value="Trans_reg_C"/>
    <property type="match status" value="1"/>
</dbReference>
<feature type="DNA-binding region" description="OmpR/PhoB-type" evidence="7">
    <location>
        <begin position="139"/>
        <end position="237"/>
    </location>
</feature>
<evidence type="ECO:0000256" key="4">
    <source>
        <dbReference type="ARBA" id="ARBA00023125"/>
    </source>
</evidence>
<accession>A0A165KZU9</accession>
<dbReference type="Gene3D" id="1.10.10.10">
    <property type="entry name" value="Winged helix-like DNA-binding domain superfamily/Winged helix DNA-binding domain"/>
    <property type="match status" value="1"/>
</dbReference>
<dbReference type="GO" id="GO:0000976">
    <property type="term" value="F:transcription cis-regulatory region binding"/>
    <property type="evidence" value="ECO:0007669"/>
    <property type="project" value="TreeGrafter"/>
</dbReference>
<dbReference type="InterPro" id="IPR011006">
    <property type="entry name" value="CheY-like_superfamily"/>
</dbReference>
<dbReference type="GO" id="GO:0005829">
    <property type="term" value="C:cytosol"/>
    <property type="evidence" value="ECO:0007669"/>
    <property type="project" value="TreeGrafter"/>
</dbReference>
<dbReference type="SUPFAM" id="SSF52172">
    <property type="entry name" value="CheY-like"/>
    <property type="match status" value="1"/>
</dbReference>
<dbReference type="InterPro" id="IPR036388">
    <property type="entry name" value="WH-like_DNA-bd_sf"/>
</dbReference>
<dbReference type="AlphaFoldDB" id="A0A165KZU9"/>
<keyword evidence="3" id="KW-0805">Transcription regulation</keyword>
<dbReference type="PANTHER" id="PTHR48111">
    <property type="entry name" value="REGULATOR OF RPOS"/>
    <property type="match status" value="1"/>
</dbReference>
<dbReference type="Pfam" id="PF00072">
    <property type="entry name" value="Response_reg"/>
    <property type="match status" value="1"/>
</dbReference>
<keyword evidence="2" id="KW-0902">Two-component regulatory system</keyword>
<dbReference type="InterPro" id="IPR016032">
    <property type="entry name" value="Sig_transdc_resp-reg_C-effctor"/>
</dbReference>
<name>A0A165KZU9_PELLU</name>
<dbReference type="Gene3D" id="3.40.50.2300">
    <property type="match status" value="1"/>
</dbReference>
<evidence type="ECO:0000256" key="6">
    <source>
        <dbReference type="PROSITE-ProRule" id="PRU00169"/>
    </source>
</evidence>
<evidence type="ECO:0000256" key="2">
    <source>
        <dbReference type="ARBA" id="ARBA00023012"/>
    </source>
</evidence>
<dbReference type="PROSITE" id="PS50110">
    <property type="entry name" value="RESPONSE_REGULATORY"/>
    <property type="match status" value="1"/>
</dbReference>
<evidence type="ECO:0000256" key="3">
    <source>
        <dbReference type="ARBA" id="ARBA00023015"/>
    </source>
</evidence>
<dbReference type="PANTHER" id="PTHR48111:SF1">
    <property type="entry name" value="TWO-COMPONENT RESPONSE REGULATOR ORR33"/>
    <property type="match status" value="1"/>
</dbReference>
<feature type="domain" description="OmpR/PhoB-type" evidence="9">
    <location>
        <begin position="139"/>
        <end position="237"/>
    </location>
</feature>
<dbReference type="CDD" id="cd17574">
    <property type="entry name" value="REC_OmpR"/>
    <property type="match status" value="1"/>
</dbReference>
<evidence type="ECO:0000256" key="1">
    <source>
        <dbReference type="ARBA" id="ARBA00022553"/>
    </source>
</evidence>
<dbReference type="EMBL" id="LVWG01000039">
    <property type="protein sequence ID" value="KZK73399.1"/>
    <property type="molecule type" value="Genomic_DNA"/>
</dbReference>
<gene>
    <name evidence="10" type="ORF">A3K90_02070</name>
</gene>
<evidence type="ECO:0000313" key="11">
    <source>
        <dbReference type="Proteomes" id="UP000076481"/>
    </source>
</evidence>
<evidence type="ECO:0000259" key="8">
    <source>
        <dbReference type="PROSITE" id="PS50110"/>
    </source>
</evidence>
<keyword evidence="5" id="KW-0804">Transcription</keyword>
<comment type="caution">
    <text evidence="10">The sequence shown here is derived from an EMBL/GenBank/DDBJ whole genome shotgun (WGS) entry which is preliminary data.</text>
</comment>
<dbReference type="InterPro" id="IPR039420">
    <property type="entry name" value="WalR-like"/>
</dbReference>
<proteinExistence type="predicted"/>
<evidence type="ECO:0000256" key="7">
    <source>
        <dbReference type="PROSITE-ProRule" id="PRU01091"/>
    </source>
</evidence>
<dbReference type="PROSITE" id="PS51755">
    <property type="entry name" value="OMPR_PHOB"/>
    <property type="match status" value="1"/>
</dbReference>
<dbReference type="SMART" id="SM00448">
    <property type="entry name" value="REC"/>
    <property type="match status" value="1"/>
</dbReference>
<protein>
    <submittedName>
        <fullName evidence="10">Transcriptional regulator</fullName>
    </submittedName>
</protein>
<reference evidence="10 11" key="1">
    <citation type="submission" date="2016-03" db="EMBL/GenBank/DDBJ databases">
        <title>Speciation and ecological success in dimly lit waters: horizontal gene transfer in a green sulfur bacteria bloom unveiled by metagenomic assembly.</title>
        <authorList>
            <person name="Llorens-Mares T."/>
            <person name="Liu Z."/>
            <person name="Allen L.Z."/>
            <person name="Rusch D.B."/>
            <person name="Craig M.T."/>
            <person name="Dupont C.L."/>
            <person name="Bryant D.A."/>
            <person name="Casamayor E.O."/>
        </authorList>
    </citation>
    <scope>NUCLEOTIDE SEQUENCE [LARGE SCALE GENOMIC DNA]</scope>
    <source>
        <strain evidence="10">CIII</strain>
    </source>
</reference>
<evidence type="ECO:0000256" key="5">
    <source>
        <dbReference type="ARBA" id="ARBA00023163"/>
    </source>
</evidence>
<sequence>MKNIQTEKNGKSILIVEDDRDLAESIGMYLELEGYQVTTATNAISCYVELYNSTFDLALLDLSLPDQDGLILARYLRNNTQTAIMVLSARSTIEDRRMGYDAGAHVFIAKPVDFKELVQSIAALLDSIANDSQTREVAETEPQEEPWLMLRSDWDLVSPSGSHTHLTAKERDLIILFSAHCNEMISREKILKALGYTNNEYGHRSLESILYRLRKKTSDTGTNPIKTFHGNGYGFMAPLVVI</sequence>
<evidence type="ECO:0000313" key="10">
    <source>
        <dbReference type="EMBL" id="KZK73399.1"/>
    </source>
</evidence>
<dbReference type="GO" id="GO:0000156">
    <property type="term" value="F:phosphorelay response regulator activity"/>
    <property type="evidence" value="ECO:0007669"/>
    <property type="project" value="TreeGrafter"/>
</dbReference>
<dbReference type="SMART" id="SM00862">
    <property type="entry name" value="Trans_reg_C"/>
    <property type="match status" value="1"/>
</dbReference>
<dbReference type="InterPro" id="IPR001867">
    <property type="entry name" value="OmpR/PhoB-type_DNA-bd"/>
</dbReference>
<evidence type="ECO:0000259" key="9">
    <source>
        <dbReference type="PROSITE" id="PS51755"/>
    </source>
</evidence>
<dbReference type="GO" id="GO:0032993">
    <property type="term" value="C:protein-DNA complex"/>
    <property type="evidence" value="ECO:0007669"/>
    <property type="project" value="TreeGrafter"/>
</dbReference>
<feature type="modified residue" description="4-aspartylphosphate" evidence="6">
    <location>
        <position position="61"/>
    </location>
</feature>
<dbReference type="Proteomes" id="UP000076481">
    <property type="component" value="Unassembled WGS sequence"/>
</dbReference>
<feature type="domain" description="Response regulatory" evidence="8">
    <location>
        <begin position="12"/>
        <end position="125"/>
    </location>
</feature>
<dbReference type="SUPFAM" id="SSF46894">
    <property type="entry name" value="C-terminal effector domain of the bipartite response regulators"/>
    <property type="match status" value="1"/>
</dbReference>
<organism evidence="10 11">
    <name type="scientific">Pelodictyon luteolum</name>
    <dbReference type="NCBI Taxonomy" id="1100"/>
    <lineage>
        <taxon>Bacteria</taxon>
        <taxon>Pseudomonadati</taxon>
        <taxon>Chlorobiota</taxon>
        <taxon>Chlorobiia</taxon>
        <taxon>Chlorobiales</taxon>
        <taxon>Chlorobiaceae</taxon>
        <taxon>Chlorobium/Pelodictyon group</taxon>
        <taxon>Pelodictyon</taxon>
    </lineage>
</organism>
<dbReference type="InterPro" id="IPR001789">
    <property type="entry name" value="Sig_transdc_resp-reg_receiver"/>
</dbReference>
<dbReference type="RefSeq" id="WP_303682514.1">
    <property type="nucleotide sequence ID" value="NZ_LVWG01000039.1"/>
</dbReference>
<dbReference type="GO" id="GO:0006355">
    <property type="term" value="P:regulation of DNA-templated transcription"/>
    <property type="evidence" value="ECO:0007669"/>
    <property type="project" value="InterPro"/>
</dbReference>
<keyword evidence="1 6" id="KW-0597">Phosphoprotein</keyword>